<feature type="transmembrane region" description="Helical" evidence="2">
    <location>
        <begin position="531"/>
        <end position="549"/>
    </location>
</feature>
<dbReference type="RefSeq" id="WP_132777335.1">
    <property type="nucleotide sequence ID" value="NZ_SMBZ01000013.1"/>
</dbReference>
<dbReference type="SUPFAM" id="SSF82866">
    <property type="entry name" value="Multidrug efflux transporter AcrB transmembrane domain"/>
    <property type="match status" value="2"/>
</dbReference>
<evidence type="ECO:0000313" key="4">
    <source>
        <dbReference type="Proteomes" id="UP000295197"/>
    </source>
</evidence>
<dbReference type="Gene3D" id="3.30.2090.10">
    <property type="entry name" value="Multidrug efflux transporter AcrB TolC docking domain, DN and DC subdomains"/>
    <property type="match status" value="2"/>
</dbReference>
<dbReference type="SUPFAM" id="SSF82714">
    <property type="entry name" value="Multidrug efflux transporter AcrB TolC docking domain, DN and DC subdomains"/>
    <property type="match status" value="2"/>
</dbReference>
<organism evidence="3 4">
    <name type="scientific">Sphingobacterium alimentarium</name>
    <dbReference type="NCBI Taxonomy" id="797292"/>
    <lineage>
        <taxon>Bacteria</taxon>
        <taxon>Pseudomonadati</taxon>
        <taxon>Bacteroidota</taxon>
        <taxon>Sphingobacteriia</taxon>
        <taxon>Sphingobacteriales</taxon>
        <taxon>Sphingobacteriaceae</taxon>
        <taxon>Sphingobacterium</taxon>
    </lineage>
</organism>
<gene>
    <name evidence="3" type="ORF">EDC17_101340</name>
</gene>
<feature type="transmembrane region" description="Helical" evidence="2">
    <location>
        <begin position="334"/>
        <end position="353"/>
    </location>
</feature>
<dbReference type="Pfam" id="PF02321">
    <property type="entry name" value="OEP"/>
    <property type="match status" value="2"/>
</dbReference>
<dbReference type="SUPFAM" id="SSF56954">
    <property type="entry name" value="Outer membrane efflux proteins (OEP)"/>
    <property type="match status" value="1"/>
</dbReference>
<keyword evidence="2" id="KW-1133">Transmembrane helix</keyword>
<dbReference type="PANTHER" id="PTHR32063:SF0">
    <property type="entry name" value="SWARMING MOTILITY PROTEIN SWRC"/>
    <property type="match status" value="1"/>
</dbReference>
<evidence type="ECO:0000256" key="1">
    <source>
        <dbReference type="ARBA" id="ARBA00007613"/>
    </source>
</evidence>
<keyword evidence="2" id="KW-0472">Membrane</keyword>
<dbReference type="GO" id="GO:0042910">
    <property type="term" value="F:xenobiotic transmembrane transporter activity"/>
    <property type="evidence" value="ECO:0007669"/>
    <property type="project" value="TreeGrafter"/>
</dbReference>
<protein>
    <submittedName>
        <fullName evidence="3">Hydrophobe/amphiphile efflux-1 (HAE1) family protein</fullName>
    </submittedName>
</protein>
<dbReference type="Gene3D" id="1.20.1640.10">
    <property type="entry name" value="Multidrug efflux transporter AcrB transmembrane domain"/>
    <property type="match status" value="2"/>
</dbReference>
<keyword evidence="2" id="KW-0812">Transmembrane</keyword>
<proteinExistence type="inferred from homology"/>
<comment type="caution">
    <text evidence="3">The sequence shown here is derived from an EMBL/GenBank/DDBJ whole genome shotgun (WGS) entry which is preliminary data.</text>
</comment>
<comment type="similarity">
    <text evidence="1">Belongs to the outer membrane factor (OMF) (TC 1.B.17) family.</text>
</comment>
<reference evidence="3 4" key="1">
    <citation type="submission" date="2019-03" db="EMBL/GenBank/DDBJ databases">
        <title>Genomic Encyclopedia of Type Strains, Phase IV (KMG-IV): sequencing the most valuable type-strain genomes for metagenomic binning, comparative biology and taxonomic classification.</title>
        <authorList>
            <person name="Goeker M."/>
        </authorList>
    </citation>
    <scope>NUCLEOTIDE SEQUENCE [LARGE SCALE GENOMIC DNA]</scope>
    <source>
        <strain evidence="3 4">DSM 22362</strain>
    </source>
</reference>
<dbReference type="GO" id="GO:0005886">
    <property type="term" value="C:plasma membrane"/>
    <property type="evidence" value="ECO:0007669"/>
    <property type="project" value="TreeGrafter"/>
</dbReference>
<dbReference type="Gene3D" id="3.30.70.1430">
    <property type="entry name" value="Multidrug efflux transporter AcrB pore domain"/>
    <property type="match status" value="2"/>
</dbReference>
<feature type="transmembrane region" description="Helical" evidence="2">
    <location>
        <begin position="887"/>
        <end position="907"/>
    </location>
</feature>
<feature type="transmembrane region" description="Helical" evidence="2">
    <location>
        <begin position="360"/>
        <end position="380"/>
    </location>
</feature>
<evidence type="ECO:0000256" key="2">
    <source>
        <dbReference type="SAM" id="Phobius"/>
    </source>
</evidence>
<sequence>MKLTELAIKRPILFIVFYLIIAGLGILGYSKLRYELLPELATPIVTVTAVYPGGAPSEIENTVSKKLEDAISGVNKIKRVSTYSAENSAVVSIEFVADADPEKAIQDVQRAINKVLPELPAAVKSPTIESYSINDEPVLRIGTTANIPEAQLYEMLDKQIRQGISQINNVGRVTLLGGSPREVKVAADLEKLRAYGIGMDELAQAIQSSNVEIPIGAVKSKDGEFDVRTTGKATDFEQLRMQPVRVQPDGSTIFVKDVANITEGQKEATVMNRVNGKNSIALLVNKQTGANAVEAAKLVREHLTELESLHSNIGLKFSVISDSSEFTLKAANSVYFDFFLAVLLVALVMLVFLHSLRNAITVLIAIPTSLLVAFIMMFAMDYSLNLMTLLAMSLVIGILVDDSIVVLENIYRHMEMGSERVKASLDGRTEIGFAAMSITLVDVVVFLPLAFVPGLVGSLVKEFALVIVVSTLSSLMVSFTLTPMISSRFAKLTHLDGKTIFSRFAMFFEKQIAKLTDLYERILAWSLVNKWKTVGISAAFLIASLSLLFTGHVGSEFVPATDKGELSLMVTAPPGTRIQEMDRIVKSIEQRVNEVPEVTNQFTLVGYQSDGSGENRGGNVASINISLVEAKDRSKSISEIGRELKKIALLEAGVKVDVSTVGLFGTNAAPIQLLLHGENRDTVFATARRLLEDIRKVDGIVAPKLSVEDEKPSLQVNIDRKKLGDLGLTVEGISTALRIAVNGYEDMKYTKDGTEIDMRISLREQDKATTSNIENFPFVNAQGQMIYLKQFADVRLATAPSMLERRNKQSAVMLMAKVTGRPTGDIGEDIKAIVAKNPLPASVTLRYEGDLDLQDDAFGSLAVALVMSLCLIYLIMVALYNNWAYPFVVLFSIPVGVGGSVVALALAGNSLNIFSIFGLIMMMGLVAKNAILLVDRANERLAEGDSLRAALLDAGRTRLRPILMTTLAMVIGMLPLALSKGASSEMISSLAWVLIGGLTSSMFLTLLLVPVVHYGITRLMERSKQRKALKVNKSGIATVLLLIGGLQLSAQTQPIPADSVYRLTVEQAVGLGLQNNRMVKAGELSTLKSQYATKEIEANRYPQINASTTYIRNIKPTVFFFPGIGVSPTGDLTIDNSRMMPVNGSAKNHFSGLVDLQLPIFNPQLREGIRLSKLNTALSEAEREMTKWELADEIRRAYYNIRLAILNRELVHKAIERAEQTMHDTRVLYKNDLALVSDTLNVYINVQNQKPNLYMAENQIVQATDYLKELIGLPFESTVLLQESISEETLTSLLFTEQNGSPVFEGRPDIRQNISQQALAKKQIDLDKSRRLPTLDFISQYQIQAQHDHFRLNQYTWPNSFYVGLQLNIPIFSGFRNDHKAKQSTIALQELKIAGEQLNSKALLEYRKAQGDLQEAMSRINVAKDIVQASEKSLELIDARYRKGVGRYQDVLDGQFSLIQANNSYNKAVYDAFIASAALKKAIGTIQ</sequence>
<dbReference type="Gene3D" id="1.20.1600.10">
    <property type="entry name" value="Outer membrane efflux proteins (OEP)"/>
    <property type="match status" value="1"/>
</dbReference>
<feature type="transmembrane region" description="Helical" evidence="2">
    <location>
        <begin position="857"/>
        <end position="880"/>
    </location>
</feature>
<feature type="transmembrane region" description="Helical" evidence="2">
    <location>
        <begin position="990"/>
        <end position="1013"/>
    </location>
</feature>
<feature type="transmembrane region" description="Helical" evidence="2">
    <location>
        <begin position="431"/>
        <end position="451"/>
    </location>
</feature>
<keyword evidence="4" id="KW-1185">Reference proteome</keyword>
<feature type="transmembrane region" description="Helical" evidence="2">
    <location>
        <begin position="12"/>
        <end position="30"/>
    </location>
</feature>
<dbReference type="Gene3D" id="3.30.70.1440">
    <property type="entry name" value="Multidrug efflux transporter AcrB pore domain"/>
    <property type="match status" value="1"/>
</dbReference>
<dbReference type="PRINTS" id="PR00702">
    <property type="entry name" value="ACRIFLAVINRP"/>
</dbReference>
<feature type="transmembrane region" description="Helical" evidence="2">
    <location>
        <begin position="386"/>
        <end position="410"/>
    </location>
</feature>
<dbReference type="OrthoDB" id="9758234at2"/>
<dbReference type="Gene3D" id="3.30.70.1320">
    <property type="entry name" value="Multidrug efflux transporter AcrB pore domain like"/>
    <property type="match status" value="1"/>
</dbReference>
<dbReference type="EMBL" id="SMBZ01000013">
    <property type="protein sequence ID" value="TCV15263.1"/>
    <property type="molecule type" value="Genomic_DNA"/>
</dbReference>
<feature type="transmembrane region" description="Helical" evidence="2">
    <location>
        <begin position="1034"/>
        <end position="1050"/>
    </location>
</feature>
<dbReference type="InterPro" id="IPR003423">
    <property type="entry name" value="OMP_efflux"/>
</dbReference>
<dbReference type="SUPFAM" id="SSF82693">
    <property type="entry name" value="Multidrug efflux transporter AcrB pore domain, PN1, PN2, PC1 and PC2 subdomains"/>
    <property type="match status" value="3"/>
</dbReference>
<feature type="transmembrane region" description="Helical" evidence="2">
    <location>
        <begin position="961"/>
        <end position="978"/>
    </location>
</feature>
<feature type="transmembrane region" description="Helical" evidence="2">
    <location>
        <begin position="913"/>
        <end position="934"/>
    </location>
</feature>
<dbReference type="GO" id="GO:0015562">
    <property type="term" value="F:efflux transmembrane transporter activity"/>
    <property type="evidence" value="ECO:0007669"/>
    <property type="project" value="InterPro"/>
</dbReference>
<dbReference type="Proteomes" id="UP000295197">
    <property type="component" value="Unassembled WGS sequence"/>
</dbReference>
<dbReference type="InterPro" id="IPR001036">
    <property type="entry name" value="Acrflvin-R"/>
</dbReference>
<name>A0A4R3VYR1_9SPHI</name>
<evidence type="ECO:0000313" key="3">
    <source>
        <dbReference type="EMBL" id="TCV15263.1"/>
    </source>
</evidence>
<feature type="transmembrane region" description="Helical" evidence="2">
    <location>
        <begin position="463"/>
        <end position="482"/>
    </location>
</feature>
<dbReference type="Pfam" id="PF00873">
    <property type="entry name" value="ACR_tran"/>
    <property type="match status" value="1"/>
</dbReference>
<accession>A0A4R3VYR1</accession>
<dbReference type="PANTHER" id="PTHR32063">
    <property type="match status" value="1"/>
</dbReference>
<dbReference type="InterPro" id="IPR027463">
    <property type="entry name" value="AcrB_DN_DC_subdom"/>
</dbReference>